<feature type="region of interest" description="Disordered" evidence="1">
    <location>
        <begin position="1"/>
        <end position="20"/>
    </location>
</feature>
<evidence type="ECO:0000259" key="2">
    <source>
        <dbReference type="PROSITE" id="PS50988"/>
    </source>
</evidence>
<protein>
    <recommendedName>
        <fullName evidence="2">TROVE domain-containing protein</fullName>
    </recommendedName>
</protein>
<feature type="domain" description="TROVE" evidence="2">
    <location>
        <begin position="12"/>
        <end position="303"/>
    </location>
</feature>
<keyword evidence="4" id="KW-1185">Reference proteome</keyword>
<evidence type="ECO:0000313" key="3">
    <source>
        <dbReference type="EMBL" id="AFD27481.1"/>
    </source>
</evidence>
<gene>
    <name evidence="3" type="ordered locus">DGo_PB0212</name>
</gene>
<geneLocation type="plasmid" evidence="3 4">
    <name>P2</name>
</geneLocation>
<organism evidence="3 4">
    <name type="scientific">Deinococcus gobiensis (strain DSM 21396 / JCM 16679 / CGMCC 1.7299 / I-0)</name>
    <dbReference type="NCBI Taxonomy" id="745776"/>
    <lineage>
        <taxon>Bacteria</taxon>
        <taxon>Thermotogati</taxon>
        <taxon>Deinococcota</taxon>
        <taxon>Deinococci</taxon>
        <taxon>Deinococcales</taxon>
        <taxon>Deinococcaceae</taxon>
        <taxon>Deinococcus</taxon>
    </lineage>
</organism>
<dbReference type="InterPro" id="IPR036465">
    <property type="entry name" value="vWFA_dom_sf"/>
</dbReference>
<dbReference type="EMBL" id="CP002193">
    <property type="protein sequence ID" value="AFD27481.1"/>
    <property type="molecule type" value="Genomic_DNA"/>
</dbReference>
<dbReference type="Proteomes" id="UP000007575">
    <property type="component" value="Plasmid P2"/>
</dbReference>
<dbReference type="PANTHER" id="PTHR44791:SF1">
    <property type="entry name" value="TELOMERASE PROTEIN COMPONENT 1"/>
    <property type="match status" value="1"/>
</dbReference>
<dbReference type="InterPro" id="IPR037214">
    <property type="entry name" value="TROVE_dom_sf"/>
</dbReference>
<dbReference type="PROSITE" id="PS50988">
    <property type="entry name" value="TROVE"/>
    <property type="match status" value="1"/>
</dbReference>
<dbReference type="Gene3D" id="3.40.50.410">
    <property type="entry name" value="von Willebrand factor, type A domain"/>
    <property type="match status" value="1"/>
</dbReference>
<feature type="compositionally biased region" description="Polar residues" evidence="1">
    <location>
        <begin position="1"/>
        <end position="11"/>
    </location>
</feature>
<name>H8H1T4_DEIGI</name>
<dbReference type="HOGENOM" id="CLU_041119_0_0_0"/>
<dbReference type="GO" id="GO:0003720">
    <property type="term" value="F:telomerase activity"/>
    <property type="evidence" value="ECO:0007669"/>
    <property type="project" value="TreeGrafter"/>
</dbReference>
<dbReference type="KEGG" id="dgo:DGo_PB0212"/>
<evidence type="ECO:0000256" key="1">
    <source>
        <dbReference type="SAM" id="MobiDB-lite"/>
    </source>
</evidence>
<dbReference type="Pfam" id="PF05731">
    <property type="entry name" value="TROVE"/>
    <property type="match status" value="1"/>
</dbReference>
<dbReference type="SUPFAM" id="SSF140864">
    <property type="entry name" value="TROVE domain-like"/>
    <property type="match status" value="1"/>
</dbReference>
<evidence type="ECO:0000313" key="4">
    <source>
        <dbReference type="Proteomes" id="UP000007575"/>
    </source>
</evidence>
<dbReference type="AlphaFoldDB" id="H8H1T4"/>
<dbReference type="RefSeq" id="WP_014686577.1">
    <property type="nucleotide sequence ID" value="NC_017791.1"/>
</dbReference>
<dbReference type="GO" id="GO:0000722">
    <property type="term" value="P:telomere maintenance via recombination"/>
    <property type="evidence" value="ECO:0007669"/>
    <property type="project" value="TreeGrafter"/>
</dbReference>
<dbReference type="PATRIC" id="fig|745776.4.peg.3573"/>
<dbReference type="SUPFAM" id="SSF53300">
    <property type="entry name" value="vWA-like"/>
    <property type="match status" value="1"/>
</dbReference>
<reference evidence="3 4" key="1">
    <citation type="journal article" date="2012" name="PLoS ONE">
        <title>Genome sequence and transcriptome analysis of the radioresistant bacterium Deinococcus gobiensis: insights into the extreme environmental adaptations.</title>
        <authorList>
            <person name="Yuan M."/>
            <person name="Chen M."/>
            <person name="Zhang W."/>
            <person name="Lu W."/>
            <person name="Wang J."/>
            <person name="Yang M."/>
            <person name="Zhao P."/>
            <person name="Tang R."/>
            <person name="Li X."/>
            <person name="Hao Y."/>
            <person name="Zhou Z."/>
            <person name="Zhan Y."/>
            <person name="Yu H."/>
            <person name="Teng C."/>
            <person name="Yan Y."/>
            <person name="Ping S."/>
            <person name="Wang Y."/>
            <person name="Lin M."/>
        </authorList>
    </citation>
    <scope>NUCLEOTIDE SEQUENCE [LARGE SCALE GENOMIC DNA]</scope>
    <source>
        <strain evidence="4">DSM 21396 / JCM 16679 / CGMCC 1.7299 / I-0</strain>
        <plasmid evidence="3">P2</plasmid>
    </source>
</reference>
<dbReference type="GO" id="GO:0070034">
    <property type="term" value="F:telomerase RNA binding"/>
    <property type="evidence" value="ECO:0007669"/>
    <property type="project" value="TreeGrafter"/>
</dbReference>
<accession>H8H1T4</accession>
<dbReference type="PANTHER" id="PTHR44791">
    <property type="entry name" value="TELOMERASE PROTEIN COMPONENT 1 TEP1"/>
    <property type="match status" value="1"/>
</dbReference>
<keyword evidence="3" id="KW-0614">Plasmid</keyword>
<sequence length="432" mass="47874">MKLKTLNSRPQHITHEGAPARHITPEQQLARLVSSCLLWENTFYVDGQTVADQIREAVKAVSPDYAAQTAIRARTELKLRHVPLLIVREMARLPEHRALVAETLAAVIQRPDELTEFLAIYWQGGRQPLSGQVKKGLARAFPKFSAYQLAKYNRGGAVRLRDVLFLTHPTPQNGAQEATWKALVDGTLAAPDTWEVALSAGADKAQTFIRLLDERKLGALALLRNLRGMLAAGVPQERVRQALRETNPERVLPFRFITAARAAPTLEPELETLMLRGLEGMPKLAGHTVLLLDASGSMDAKLSGKSNLSRYEAAAALAMLARELCESVEVYTFSDDLRQHRARRGFALRDELGGTRGATYLGAAVREINTKPHDRLIVFTDEQSHDPVPGPRSWGYLVNVATDKHGVGYGPWVHMDGFSEQVMAWIQAHEQA</sequence>
<dbReference type="InterPro" id="IPR008858">
    <property type="entry name" value="TROVE_dom"/>
</dbReference>
<dbReference type="InterPro" id="IPR052652">
    <property type="entry name" value="Telomerase_Complex_Comp"/>
</dbReference>
<proteinExistence type="predicted"/>